<keyword evidence="3" id="KW-1185">Reference proteome</keyword>
<evidence type="ECO:0000313" key="2">
    <source>
        <dbReference type="EMBL" id="WIA23933.1"/>
    </source>
</evidence>
<evidence type="ECO:0000259" key="1">
    <source>
        <dbReference type="Pfam" id="PF04577"/>
    </source>
</evidence>
<dbReference type="Proteomes" id="UP001244341">
    <property type="component" value="Chromosome 17b"/>
</dbReference>
<evidence type="ECO:0000313" key="3">
    <source>
        <dbReference type="Proteomes" id="UP001244341"/>
    </source>
</evidence>
<feature type="domain" description="Glycosyltransferase 61 catalytic" evidence="1">
    <location>
        <begin position="19"/>
        <end position="125"/>
    </location>
</feature>
<sequence>MKIQGIQEEQQPSRPLIVINDKRFATDSQIQGIQEEQQPSRPLILINDKRFGASNETDRRMLLDIQPLVEKLSALYPGFEVRAVRFRDLTWTEQLRWMSRAKVFVTTQGSSAFRFVFLPPGATCVVVGSPAGNNTTYFKPFHELDRWFSLSYVQFLRYGMSVDSTAEYEVQRVPGHWQPDDAVEAHDWWMYNANVRVQAERLQAMLDPVLRV</sequence>
<dbReference type="EMBL" id="CP126224">
    <property type="protein sequence ID" value="WIA23933.1"/>
    <property type="molecule type" value="Genomic_DNA"/>
</dbReference>
<accession>A0ABY8UTD6</accession>
<name>A0ABY8UTD6_TETOB</name>
<dbReference type="InterPro" id="IPR049625">
    <property type="entry name" value="Glyco_transf_61_cat"/>
</dbReference>
<organism evidence="2 3">
    <name type="scientific">Tetradesmus obliquus</name>
    <name type="common">Green alga</name>
    <name type="synonym">Acutodesmus obliquus</name>
    <dbReference type="NCBI Taxonomy" id="3088"/>
    <lineage>
        <taxon>Eukaryota</taxon>
        <taxon>Viridiplantae</taxon>
        <taxon>Chlorophyta</taxon>
        <taxon>core chlorophytes</taxon>
        <taxon>Chlorophyceae</taxon>
        <taxon>CS clade</taxon>
        <taxon>Sphaeropleales</taxon>
        <taxon>Scenedesmaceae</taxon>
        <taxon>Tetradesmus</taxon>
    </lineage>
</organism>
<dbReference type="Pfam" id="PF04577">
    <property type="entry name" value="Glyco_transf_61"/>
    <property type="match status" value="1"/>
</dbReference>
<protein>
    <recommendedName>
        <fullName evidence="1">Glycosyltransferase 61 catalytic domain-containing protein</fullName>
    </recommendedName>
</protein>
<proteinExistence type="predicted"/>
<gene>
    <name evidence="2" type="ORF">OEZ85_013574</name>
</gene>
<reference evidence="2 3" key="1">
    <citation type="submission" date="2023-05" db="EMBL/GenBank/DDBJ databases">
        <title>A 100% complete, gapless, phased diploid assembly of the Scenedesmus obliquus UTEX 3031 genome.</title>
        <authorList>
            <person name="Biondi T.C."/>
            <person name="Hanschen E.R."/>
            <person name="Kwon T."/>
            <person name="Eng W."/>
            <person name="Kruse C.P.S."/>
            <person name="Koehler S.I."/>
            <person name="Kunde Y."/>
            <person name="Gleasner C.D."/>
            <person name="You Mak K.T."/>
            <person name="Polle J."/>
            <person name="Hovde B.T."/>
            <person name="Starkenburg S.R."/>
        </authorList>
    </citation>
    <scope>NUCLEOTIDE SEQUENCE [LARGE SCALE GENOMIC DNA]</scope>
    <source>
        <strain evidence="2 3">DOE0152z</strain>
    </source>
</reference>